<organism evidence="1 2">
    <name type="scientific">Opisthorchis viverrini</name>
    <name type="common">Southeast Asian liver fluke</name>
    <dbReference type="NCBI Taxonomy" id="6198"/>
    <lineage>
        <taxon>Eukaryota</taxon>
        <taxon>Metazoa</taxon>
        <taxon>Spiralia</taxon>
        <taxon>Lophotrochozoa</taxon>
        <taxon>Platyhelminthes</taxon>
        <taxon>Trematoda</taxon>
        <taxon>Digenea</taxon>
        <taxon>Opisthorchiida</taxon>
        <taxon>Opisthorchiata</taxon>
        <taxon>Opisthorchiidae</taxon>
        <taxon>Opisthorchis</taxon>
    </lineage>
</organism>
<protein>
    <submittedName>
        <fullName evidence="1">Uncharacterized protein</fullName>
    </submittedName>
</protein>
<evidence type="ECO:0000313" key="2">
    <source>
        <dbReference type="Proteomes" id="UP000054324"/>
    </source>
</evidence>
<dbReference type="CTD" id="20320015"/>
<dbReference type="RefSeq" id="XP_009169218.1">
    <property type="nucleotide sequence ID" value="XM_009170954.1"/>
</dbReference>
<reference evidence="1 2" key="1">
    <citation type="submission" date="2013-11" db="EMBL/GenBank/DDBJ databases">
        <title>Opisthorchis viverrini - life in the bile duct.</title>
        <authorList>
            <person name="Young N.D."/>
            <person name="Nagarajan N."/>
            <person name="Lin S.J."/>
            <person name="Korhonen P.K."/>
            <person name="Jex A.R."/>
            <person name="Hall R.S."/>
            <person name="Safavi-Hemami H."/>
            <person name="Kaewkong W."/>
            <person name="Bertrand D."/>
            <person name="Gao S."/>
            <person name="Seet Q."/>
            <person name="Wongkham S."/>
            <person name="Teh B.T."/>
            <person name="Wongkham C."/>
            <person name="Intapan P.M."/>
            <person name="Maleewong W."/>
            <person name="Yang X."/>
            <person name="Hu M."/>
            <person name="Wang Z."/>
            <person name="Hofmann A."/>
            <person name="Sternberg P.W."/>
            <person name="Tan P."/>
            <person name="Wang J."/>
            <person name="Gasser R.B."/>
        </authorList>
    </citation>
    <scope>NUCLEOTIDE SEQUENCE [LARGE SCALE GENOMIC DNA]</scope>
</reference>
<gene>
    <name evidence="1" type="ORF">T265_05833</name>
</gene>
<dbReference type="AlphaFoldDB" id="A0A074ZI57"/>
<evidence type="ECO:0000313" key="1">
    <source>
        <dbReference type="EMBL" id="KER26998.1"/>
    </source>
</evidence>
<name>A0A074ZI57_OPIVI</name>
<dbReference type="GeneID" id="20320015"/>
<sequence length="119" mass="13692">MFSQKEARPRDQKLCIGWLQQQHLTDGSAPRLVGRDHGGGPVTEEMQWRMILPGCPRRLKVLEKVTALDWFIPRPSKTSNKVLSNNRVREFEAHSLLKGYRIGFIITDFTVDTTDDARE</sequence>
<accession>A0A074ZI57</accession>
<dbReference type="Proteomes" id="UP000054324">
    <property type="component" value="Unassembled WGS sequence"/>
</dbReference>
<keyword evidence="2" id="KW-1185">Reference proteome</keyword>
<dbReference type="KEGG" id="ovi:T265_05833"/>
<dbReference type="EMBL" id="KL596733">
    <property type="protein sequence ID" value="KER26998.1"/>
    <property type="molecule type" value="Genomic_DNA"/>
</dbReference>
<proteinExistence type="predicted"/>